<dbReference type="InterPro" id="IPR013083">
    <property type="entry name" value="Znf_RING/FYVE/PHD"/>
</dbReference>
<dbReference type="Pfam" id="PF25298">
    <property type="entry name" value="Baculo_FP_2nd"/>
    <property type="match status" value="1"/>
</dbReference>
<keyword evidence="6" id="KW-1185">Reference proteome</keyword>
<evidence type="ECO:0000313" key="5">
    <source>
        <dbReference type="EMBL" id="CAG9580815.1"/>
    </source>
</evidence>
<protein>
    <submittedName>
        <fullName evidence="5">(African queen) hypothetical protein</fullName>
    </submittedName>
</protein>
<dbReference type="InterPro" id="IPR001965">
    <property type="entry name" value="Znf_PHD"/>
</dbReference>
<dbReference type="Proteomes" id="UP000789524">
    <property type="component" value="Unassembled WGS sequence"/>
</dbReference>
<dbReference type="CDD" id="cd15489">
    <property type="entry name" value="PHD_SF"/>
    <property type="match status" value="1"/>
</dbReference>
<accession>A0A8J2W9H4</accession>
<evidence type="ECO:0000313" key="6">
    <source>
        <dbReference type="Proteomes" id="UP000789524"/>
    </source>
</evidence>
<evidence type="ECO:0000256" key="1">
    <source>
        <dbReference type="ARBA" id="ARBA00022723"/>
    </source>
</evidence>
<organism evidence="5 6">
    <name type="scientific">Danaus chrysippus</name>
    <name type="common">African queen</name>
    <dbReference type="NCBI Taxonomy" id="151541"/>
    <lineage>
        <taxon>Eukaryota</taxon>
        <taxon>Metazoa</taxon>
        <taxon>Ecdysozoa</taxon>
        <taxon>Arthropoda</taxon>
        <taxon>Hexapoda</taxon>
        <taxon>Insecta</taxon>
        <taxon>Pterygota</taxon>
        <taxon>Neoptera</taxon>
        <taxon>Endopterygota</taxon>
        <taxon>Lepidoptera</taxon>
        <taxon>Glossata</taxon>
        <taxon>Ditrysia</taxon>
        <taxon>Papilionoidea</taxon>
        <taxon>Nymphalidae</taxon>
        <taxon>Danainae</taxon>
        <taxon>Danaini</taxon>
        <taxon>Danaina</taxon>
        <taxon>Danaus</taxon>
        <taxon>Anosia</taxon>
    </lineage>
</organism>
<sequence>MKFACCNLTTGVASDCLLCTKCGHNYHFRCLHPTDKRKELSLELKKHWICPECTINQPRTARNDSTPVRVQTNESNVNSRRGAASGIYEDFVLDSADKTSFIVLIRSIISEELASLKGDFKTSMYPIQEELKTFKKEFEIIKVSLDFINSKFDEINKRIECCEGEMNVLTQKCMEIGKLCSSVEEIEFNNNNREQWARKSNVEVYGIPERKNENLISLLQTVFDKTHLQFNINTDIDFITRVASKKNDVKKSKLIIVRFICRWKKDEFLSAVRKLKLKCCDIGFNGNNNSIFFNDHLTSLNKALLQSVKKAAKDKGYEFVWVKNCSIMARRSNTSPVLHFVKSSDLKKIV</sequence>
<dbReference type="Gene3D" id="3.30.70.1820">
    <property type="entry name" value="L1 transposable element, RRM domain"/>
    <property type="match status" value="1"/>
</dbReference>
<name>A0A8J2W9H4_9NEOP</name>
<gene>
    <name evidence="5" type="ORF">DCHRY22_LOCUS13638</name>
</gene>
<keyword evidence="3" id="KW-0862">Zinc</keyword>
<evidence type="ECO:0000259" key="4">
    <source>
        <dbReference type="SMART" id="SM00249"/>
    </source>
</evidence>
<dbReference type="GO" id="GO:0008270">
    <property type="term" value="F:zinc ion binding"/>
    <property type="evidence" value="ECO:0007669"/>
    <property type="project" value="UniProtKB-KW"/>
</dbReference>
<reference evidence="5" key="1">
    <citation type="submission" date="2021-09" db="EMBL/GenBank/DDBJ databases">
        <authorList>
            <person name="Martin H S."/>
        </authorList>
    </citation>
    <scope>NUCLEOTIDE SEQUENCE</scope>
</reference>
<dbReference type="InterPro" id="IPR019787">
    <property type="entry name" value="Znf_PHD-finger"/>
</dbReference>
<dbReference type="AlphaFoldDB" id="A0A8J2W9H4"/>
<dbReference type="SUPFAM" id="SSF57903">
    <property type="entry name" value="FYVE/PHD zinc finger"/>
    <property type="match status" value="1"/>
</dbReference>
<dbReference type="OrthoDB" id="7048166at2759"/>
<dbReference type="EMBL" id="CAKASE010000080">
    <property type="protein sequence ID" value="CAG9580815.1"/>
    <property type="molecule type" value="Genomic_DNA"/>
</dbReference>
<dbReference type="InterPro" id="IPR011011">
    <property type="entry name" value="Znf_FYVE_PHD"/>
</dbReference>
<dbReference type="Pfam" id="PF00628">
    <property type="entry name" value="PHD"/>
    <property type="match status" value="1"/>
</dbReference>
<keyword evidence="2" id="KW-0863">Zinc-finger</keyword>
<feature type="domain" description="Zinc finger PHD-type" evidence="4">
    <location>
        <begin position="5"/>
        <end position="54"/>
    </location>
</feature>
<keyword evidence="1" id="KW-0479">Metal-binding</keyword>
<comment type="caution">
    <text evidence="5">The sequence shown here is derived from an EMBL/GenBank/DDBJ whole genome shotgun (WGS) entry which is preliminary data.</text>
</comment>
<dbReference type="Gene3D" id="3.30.40.10">
    <property type="entry name" value="Zinc/RING finger domain, C3HC4 (zinc finger)"/>
    <property type="match status" value="1"/>
</dbReference>
<evidence type="ECO:0000256" key="2">
    <source>
        <dbReference type="ARBA" id="ARBA00022771"/>
    </source>
</evidence>
<dbReference type="SMART" id="SM00249">
    <property type="entry name" value="PHD"/>
    <property type="match status" value="1"/>
</dbReference>
<dbReference type="InterPro" id="IPR057251">
    <property type="entry name" value="FP_C"/>
</dbReference>
<evidence type="ECO:0000256" key="3">
    <source>
        <dbReference type="ARBA" id="ARBA00022833"/>
    </source>
</evidence>
<proteinExistence type="predicted"/>